<protein>
    <recommendedName>
        <fullName evidence="9">Magnesium transporter</fullName>
    </recommendedName>
</protein>
<evidence type="ECO:0000256" key="2">
    <source>
        <dbReference type="ARBA" id="ARBA00009765"/>
    </source>
</evidence>
<dbReference type="Gene3D" id="1.20.58.340">
    <property type="entry name" value="Magnesium transport protein CorA, transmembrane region"/>
    <property type="match status" value="2"/>
</dbReference>
<dbReference type="PANTHER" id="PTHR47891:SF2">
    <property type="entry name" value="MAGNESIUM AND COBALT TRANSPORTER"/>
    <property type="match status" value="1"/>
</dbReference>
<dbReference type="GO" id="GO:0016020">
    <property type="term" value="C:membrane"/>
    <property type="evidence" value="ECO:0007669"/>
    <property type="project" value="UniProtKB-SubCell"/>
</dbReference>
<evidence type="ECO:0000313" key="7">
    <source>
        <dbReference type="EMBL" id="OGY16780.1"/>
    </source>
</evidence>
<feature type="transmembrane region" description="Helical" evidence="6">
    <location>
        <begin position="285"/>
        <end position="305"/>
    </location>
</feature>
<reference evidence="7 8" key="1">
    <citation type="journal article" date="2016" name="Nat. Commun.">
        <title>Thousands of microbial genomes shed light on interconnected biogeochemical processes in an aquifer system.</title>
        <authorList>
            <person name="Anantharaman K."/>
            <person name="Brown C.T."/>
            <person name="Hug L.A."/>
            <person name="Sharon I."/>
            <person name="Castelle C.J."/>
            <person name="Probst A.J."/>
            <person name="Thomas B.C."/>
            <person name="Singh A."/>
            <person name="Wilkins M.J."/>
            <person name="Karaoz U."/>
            <person name="Brodie E.L."/>
            <person name="Williams K.H."/>
            <person name="Hubbard S.S."/>
            <person name="Banfield J.F."/>
        </authorList>
    </citation>
    <scope>NUCLEOTIDE SEQUENCE [LARGE SCALE GENOMIC DNA]</scope>
</reference>
<evidence type="ECO:0000256" key="1">
    <source>
        <dbReference type="ARBA" id="ARBA00004141"/>
    </source>
</evidence>
<evidence type="ECO:0000256" key="3">
    <source>
        <dbReference type="ARBA" id="ARBA00022692"/>
    </source>
</evidence>
<dbReference type="AlphaFoldDB" id="A0A1G1VN03"/>
<dbReference type="Proteomes" id="UP000177324">
    <property type="component" value="Unassembled WGS sequence"/>
</dbReference>
<dbReference type="CDD" id="cd12827">
    <property type="entry name" value="EcCorA_ZntB-like_u2"/>
    <property type="match status" value="1"/>
</dbReference>
<evidence type="ECO:0000313" key="8">
    <source>
        <dbReference type="Proteomes" id="UP000177324"/>
    </source>
</evidence>
<comment type="similarity">
    <text evidence="2">Belongs to the CorA metal ion transporter (MIT) (TC 1.A.35) family.</text>
</comment>
<sequence length="310" mass="35125">MITVYKKTAQAQSLATLDQFESGTWINVIDPQAEEIDSLAHQLKLDFFTLKTALEVDEKPRVEKDPLGNIFILIRVPARELDGRIQVLPLTIIVTPSSIVTIAPQETKILGDFLTGEGRDFYTTKKTRFVIQILHRTNFYFQKLLNQIERDIDVNEKLLLKSFRNAEIVALLAIQKSLVYFNTAVVGNGKVLERILKGTSLKLYTEDSEFLEDMIIENKESIEMVNIYSDILANTMDAYASIISNNLNIVMKFLTSVTIILALPTIVASVYGMNVSLPFQAHPLAFWYTLVMSLFLISAATLIFVKKNYF</sequence>
<name>A0A1G1VN03_9BACT</name>
<organism evidence="7 8">
    <name type="scientific">Candidatus Chisholmbacteria bacterium RIFCSPHIGHO2_01_FULL_48_12</name>
    <dbReference type="NCBI Taxonomy" id="1797589"/>
    <lineage>
        <taxon>Bacteria</taxon>
        <taxon>Candidatus Chisholmiibacteriota</taxon>
    </lineage>
</organism>
<comment type="subcellular location">
    <subcellularLocation>
        <location evidence="1">Membrane</location>
        <topology evidence="1">Multi-pass membrane protein</topology>
    </subcellularLocation>
</comment>
<evidence type="ECO:0000256" key="6">
    <source>
        <dbReference type="SAM" id="Phobius"/>
    </source>
</evidence>
<dbReference type="Pfam" id="PF01544">
    <property type="entry name" value="CorA"/>
    <property type="match status" value="1"/>
</dbReference>
<accession>A0A1G1VN03</accession>
<evidence type="ECO:0000256" key="4">
    <source>
        <dbReference type="ARBA" id="ARBA00022989"/>
    </source>
</evidence>
<evidence type="ECO:0000256" key="5">
    <source>
        <dbReference type="ARBA" id="ARBA00023136"/>
    </source>
</evidence>
<dbReference type="SUPFAM" id="SSF144083">
    <property type="entry name" value="Magnesium transport protein CorA, transmembrane region"/>
    <property type="match status" value="1"/>
</dbReference>
<dbReference type="InterPro" id="IPR045861">
    <property type="entry name" value="CorA_cytoplasmic_dom"/>
</dbReference>
<keyword evidence="4 6" id="KW-1133">Transmembrane helix</keyword>
<gene>
    <name evidence="7" type="ORF">A2784_02145</name>
</gene>
<dbReference type="PANTHER" id="PTHR47891">
    <property type="entry name" value="TRANSPORTER-RELATED"/>
    <property type="match status" value="1"/>
</dbReference>
<dbReference type="InterPro" id="IPR002523">
    <property type="entry name" value="MgTranspt_CorA/ZnTranspt_ZntB"/>
</dbReference>
<keyword evidence="3 6" id="KW-0812">Transmembrane</keyword>
<proteinExistence type="inferred from homology"/>
<dbReference type="EMBL" id="MHCH01000038">
    <property type="protein sequence ID" value="OGY16780.1"/>
    <property type="molecule type" value="Genomic_DNA"/>
</dbReference>
<feature type="transmembrane region" description="Helical" evidence="6">
    <location>
        <begin position="253"/>
        <end position="273"/>
    </location>
</feature>
<dbReference type="GO" id="GO:0046873">
    <property type="term" value="F:metal ion transmembrane transporter activity"/>
    <property type="evidence" value="ECO:0007669"/>
    <property type="project" value="InterPro"/>
</dbReference>
<dbReference type="Gene3D" id="3.30.460.20">
    <property type="entry name" value="CorA soluble domain-like"/>
    <property type="match status" value="1"/>
</dbReference>
<dbReference type="STRING" id="1797589.A2784_02145"/>
<dbReference type="InterPro" id="IPR045863">
    <property type="entry name" value="CorA_TM1_TM2"/>
</dbReference>
<dbReference type="InterPro" id="IPR047199">
    <property type="entry name" value="CorA-like"/>
</dbReference>
<evidence type="ECO:0008006" key="9">
    <source>
        <dbReference type="Google" id="ProtNLM"/>
    </source>
</evidence>
<comment type="caution">
    <text evidence="7">The sequence shown here is derived from an EMBL/GenBank/DDBJ whole genome shotgun (WGS) entry which is preliminary data.</text>
</comment>
<keyword evidence="5 6" id="KW-0472">Membrane</keyword>
<dbReference type="SUPFAM" id="SSF143865">
    <property type="entry name" value="CorA soluble domain-like"/>
    <property type="match status" value="1"/>
</dbReference>